<evidence type="ECO:0000313" key="3">
    <source>
        <dbReference type="EMBL" id="TGD75431.1"/>
    </source>
</evidence>
<keyword evidence="1" id="KW-1133">Transmembrane helix</keyword>
<sequence length="257" mass="27856">MVRLVRILCSLVCLFPFTATAAPIVLFDSDFSSAEDVGDIVDGGYVLDTWAGNPSIENGALKFNLDQGSYEQVRLYTSGVAAAYHVEFDLLTENLVGSDHAFSVLMSNSPVQNLNFTGCCYNRIDTYNPQTSTPFDSIATLIDGQSIHVEIDIDMVLGKWSILLAGEGSSGSLLDDEFYAGDGELSSINFNLSPSIAGTSPDPAVAVYLDNLNITMSPVPLPATMWLFAVSMLVLTLLRRARRIYDGFRTVVGLRVT</sequence>
<keyword evidence="4" id="KW-1185">Reference proteome</keyword>
<evidence type="ECO:0000256" key="2">
    <source>
        <dbReference type="SAM" id="SignalP"/>
    </source>
</evidence>
<feature type="chain" id="PRO_5021433766" description="PEP-CTERM sorting domain-containing protein" evidence="2">
    <location>
        <begin position="22"/>
        <end position="257"/>
    </location>
</feature>
<keyword evidence="1" id="KW-0812">Transmembrane</keyword>
<dbReference type="Proteomes" id="UP000298050">
    <property type="component" value="Unassembled WGS sequence"/>
</dbReference>
<dbReference type="AlphaFoldDB" id="A0A4Z0M7B9"/>
<reference evidence="3 4" key="1">
    <citation type="submission" date="2019-04" db="EMBL/GenBank/DDBJ databases">
        <title>Taxonomy of novel Haliea sp. from mangrove soil of West Coast of India.</title>
        <authorList>
            <person name="Verma A."/>
            <person name="Kumar P."/>
            <person name="Krishnamurthi S."/>
        </authorList>
    </citation>
    <scope>NUCLEOTIDE SEQUENCE [LARGE SCALE GENOMIC DNA]</scope>
    <source>
        <strain evidence="3 4">SAOS-164</strain>
    </source>
</reference>
<evidence type="ECO:0000256" key="1">
    <source>
        <dbReference type="SAM" id="Phobius"/>
    </source>
</evidence>
<protein>
    <recommendedName>
        <fullName evidence="5">PEP-CTERM sorting domain-containing protein</fullName>
    </recommendedName>
</protein>
<evidence type="ECO:0000313" key="4">
    <source>
        <dbReference type="Proteomes" id="UP000298050"/>
    </source>
</evidence>
<accession>A0A4Z0M7B9</accession>
<proteinExistence type="predicted"/>
<organism evidence="3 4">
    <name type="scientific">Mangrovimicrobium sediminis</name>
    <dbReference type="NCBI Taxonomy" id="2562682"/>
    <lineage>
        <taxon>Bacteria</taxon>
        <taxon>Pseudomonadati</taxon>
        <taxon>Pseudomonadota</taxon>
        <taxon>Gammaproteobacteria</taxon>
        <taxon>Cellvibrionales</taxon>
        <taxon>Halieaceae</taxon>
        <taxon>Mangrovimicrobium</taxon>
    </lineage>
</organism>
<keyword evidence="2" id="KW-0732">Signal</keyword>
<name>A0A4Z0M7B9_9GAMM</name>
<comment type="caution">
    <text evidence="3">The sequence shown here is derived from an EMBL/GenBank/DDBJ whole genome shotgun (WGS) entry which is preliminary data.</text>
</comment>
<feature type="signal peptide" evidence="2">
    <location>
        <begin position="1"/>
        <end position="21"/>
    </location>
</feature>
<gene>
    <name evidence="3" type="ORF">E4634_03005</name>
</gene>
<feature type="transmembrane region" description="Helical" evidence="1">
    <location>
        <begin position="219"/>
        <end position="238"/>
    </location>
</feature>
<dbReference type="RefSeq" id="WP_135441134.1">
    <property type="nucleotide sequence ID" value="NZ_SRLE01000003.1"/>
</dbReference>
<keyword evidence="1" id="KW-0472">Membrane</keyword>
<dbReference type="EMBL" id="SRLE01000003">
    <property type="protein sequence ID" value="TGD75431.1"/>
    <property type="molecule type" value="Genomic_DNA"/>
</dbReference>
<evidence type="ECO:0008006" key="5">
    <source>
        <dbReference type="Google" id="ProtNLM"/>
    </source>
</evidence>